<name>A0ABP7D5N0_9MICC</name>
<dbReference type="PANTHER" id="PTHR43738:SF1">
    <property type="entry name" value="HEMIN TRANSPORT SYSTEM PERMEASE PROTEIN HRTB-RELATED"/>
    <property type="match status" value="1"/>
</dbReference>
<dbReference type="InterPro" id="IPR003838">
    <property type="entry name" value="ABC3_permease_C"/>
</dbReference>
<evidence type="ECO:0000256" key="4">
    <source>
        <dbReference type="ARBA" id="ARBA00022692"/>
    </source>
</evidence>
<protein>
    <submittedName>
        <fullName evidence="11">ABC transporter permease</fullName>
    </submittedName>
</protein>
<proteinExistence type="inferred from homology"/>
<gene>
    <name evidence="11" type="ORF">GCM10023081_40970</name>
</gene>
<evidence type="ECO:0000313" key="12">
    <source>
        <dbReference type="Proteomes" id="UP001500752"/>
    </source>
</evidence>
<keyword evidence="2" id="KW-0813">Transport</keyword>
<dbReference type="EMBL" id="BAABEO010000026">
    <property type="protein sequence ID" value="GAA3699961.1"/>
    <property type="molecule type" value="Genomic_DNA"/>
</dbReference>
<accession>A0ABP7D5N0</accession>
<dbReference type="Pfam" id="PF12704">
    <property type="entry name" value="MacB_PCD"/>
    <property type="match status" value="1"/>
</dbReference>
<evidence type="ECO:0000256" key="5">
    <source>
        <dbReference type="ARBA" id="ARBA00022989"/>
    </source>
</evidence>
<evidence type="ECO:0000313" key="11">
    <source>
        <dbReference type="EMBL" id="GAA3699961.1"/>
    </source>
</evidence>
<comment type="caution">
    <text evidence="11">The sequence shown here is derived from an EMBL/GenBank/DDBJ whole genome shotgun (WGS) entry which is preliminary data.</text>
</comment>
<keyword evidence="12" id="KW-1185">Reference proteome</keyword>
<dbReference type="Pfam" id="PF02687">
    <property type="entry name" value="FtsX"/>
    <property type="match status" value="1"/>
</dbReference>
<comment type="subcellular location">
    <subcellularLocation>
        <location evidence="1">Cell membrane</location>
        <topology evidence="1">Multi-pass membrane protein</topology>
    </subcellularLocation>
</comment>
<feature type="transmembrane region" description="Helical" evidence="8">
    <location>
        <begin position="15"/>
        <end position="39"/>
    </location>
</feature>
<feature type="domain" description="ABC3 transporter permease C-terminal" evidence="9">
    <location>
        <begin position="247"/>
        <end position="355"/>
    </location>
</feature>
<dbReference type="RefSeq" id="WP_345153794.1">
    <property type="nucleotide sequence ID" value="NZ_BAABEO010000026.1"/>
</dbReference>
<keyword evidence="5 8" id="KW-1133">Transmembrane helix</keyword>
<dbReference type="InterPro" id="IPR025857">
    <property type="entry name" value="MacB_PCD"/>
</dbReference>
<feature type="transmembrane region" description="Helical" evidence="8">
    <location>
        <begin position="247"/>
        <end position="266"/>
    </location>
</feature>
<sequence length="362" mass="36234">MFLALRDIRFARGRFLLMAGVVALITVLLVLLSGLTAGLGNQSVSAIRALGVTADAVAFGAPAGGSPKASFTDSQVTADQALRWRQADGVGHAEPFGVSQTRMTAEGTANVAVFGAGGRLAPAPVADGSVVLSRTAAEDAGAGIGERIELGGIPFTVSAVVDDQWYSHTPVVWISLESWQAVAHLSDAAGGPVATAIAVELADGDADGTAARLANADAHTTTTSVSGAFQALGSYKSENGSLVLMQAFLYGISALVIVAFLSVWTIQRTRDIAVLKALGGSDGYLLRDALAQATIVLASGAAAGGAVGILGGLAAGQAAPFLLTPATTLLPVAGVVLLGLAGALLAVRRVARVDPLTALGGS</sequence>
<keyword evidence="3" id="KW-1003">Cell membrane</keyword>
<dbReference type="InterPro" id="IPR051125">
    <property type="entry name" value="ABC-4/HrtB_transporter"/>
</dbReference>
<comment type="similarity">
    <text evidence="7">Belongs to the ABC-4 integral membrane protein family.</text>
</comment>
<evidence type="ECO:0000256" key="3">
    <source>
        <dbReference type="ARBA" id="ARBA00022475"/>
    </source>
</evidence>
<evidence type="ECO:0000256" key="1">
    <source>
        <dbReference type="ARBA" id="ARBA00004651"/>
    </source>
</evidence>
<dbReference type="PANTHER" id="PTHR43738">
    <property type="entry name" value="ABC TRANSPORTER, MEMBRANE PROTEIN"/>
    <property type="match status" value="1"/>
</dbReference>
<reference evidence="12" key="1">
    <citation type="journal article" date="2019" name="Int. J. Syst. Evol. Microbiol.">
        <title>The Global Catalogue of Microorganisms (GCM) 10K type strain sequencing project: providing services to taxonomists for standard genome sequencing and annotation.</title>
        <authorList>
            <consortium name="The Broad Institute Genomics Platform"/>
            <consortium name="The Broad Institute Genome Sequencing Center for Infectious Disease"/>
            <person name="Wu L."/>
            <person name="Ma J."/>
        </authorList>
    </citation>
    <scope>NUCLEOTIDE SEQUENCE [LARGE SCALE GENOMIC DNA]</scope>
    <source>
        <strain evidence="12">JCM 30742</strain>
    </source>
</reference>
<feature type="transmembrane region" description="Helical" evidence="8">
    <location>
        <begin position="295"/>
        <end position="316"/>
    </location>
</feature>
<feature type="domain" description="MacB-like periplasmic core" evidence="10">
    <location>
        <begin position="17"/>
        <end position="211"/>
    </location>
</feature>
<evidence type="ECO:0000256" key="7">
    <source>
        <dbReference type="ARBA" id="ARBA00038076"/>
    </source>
</evidence>
<feature type="transmembrane region" description="Helical" evidence="8">
    <location>
        <begin position="328"/>
        <end position="347"/>
    </location>
</feature>
<evidence type="ECO:0000256" key="8">
    <source>
        <dbReference type="SAM" id="Phobius"/>
    </source>
</evidence>
<evidence type="ECO:0000259" key="9">
    <source>
        <dbReference type="Pfam" id="PF02687"/>
    </source>
</evidence>
<keyword evidence="4 8" id="KW-0812">Transmembrane</keyword>
<evidence type="ECO:0000259" key="10">
    <source>
        <dbReference type="Pfam" id="PF12704"/>
    </source>
</evidence>
<evidence type="ECO:0000256" key="2">
    <source>
        <dbReference type="ARBA" id="ARBA00022448"/>
    </source>
</evidence>
<dbReference type="Proteomes" id="UP001500752">
    <property type="component" value="Unassembled WGS sequence"/>
</dbReference>
<evidence type="ECO:0000256" key="6">
    <source>
        <dbReference type="ARBA" id="ARBA00023136"/>
    </source>
</evidence>
<organism evidence="11 12">
    <name type="scientific">Arthrobacter ginkgonis</name>
    <dbReference type="NCBI Taxonomy" id="1630594"/>
    <lineage>
        <taxon>Bacteria</taxon>
        <taxon>Bacillati</taxon>
        <taxon>Actinomycetota</taxon>
        <taxon>Actinomycetes</taxon>
        <taxon>Micrococcales</taxon>
        <taxon>Micrococcaceae</taxon>
        <taxon>Arthrobacter</taxon>
    </lineage>
</organism>
<keyword evidence="6 8" id="KW-0472">Membrane</keyword>